<dbReference type="WBParaSite" id="Hba_07222">
    <property type="protein sequence ID" value="Hba_07222"/>
    <property type="gene ID" value="Hba_07222"/>
</dbReference>
<evidence type="ECO:0000313" key="2">
    <source>
        <dbReference type="Proteomes" id="UP000095283"/>
    </source>
</evidence>
<keyword evidence="1" id="KW-0472">Membrane</keyword>
<evidence type="ECO:0000313" key="3">
    <source>
        <dbReference type="WBParaSite" id="Hba_07222"/>
    </source>
</evidence>
<evidence type="ECO:0000256" key="1">
    <source>
        <dbReference type="SAM" id="Phobius"/>
    </source>
</evidence>
<proteinExistence type="predicted"/>
<protein>
    <submittedName>
        <fullName evidence="3">Uncharacterized protein</fullName>
    </submittedName>
</protein>
<accession>A0A1I7WPX8</accession>
<keyword evidence="1" id="KW-0812">Transmembrane</keyword>
<keyword evidence="1" id="KW-1133">Transmembrane helix</keyword>
<name>A0A1I7WPX8_HETBA</name>
<dbReference type="Proteomes" id="UP000095283">
    <property type="component" value="Unplaced"/>
</dbReference>
<feature type="transmembrane region" description="Helical" evidence="1">
    <location>
        <begin position="55"/>
        <end position="84"/>
    </location>
</feature>
<dbReference type="AlphaFoldDB" id="A0A1I7WPX8"/>
<sequence length="86" mass="10435">MVDRCPLDESRCRCLAKECPKVFNFSIELKERCYMEECFISKRALDDTSLMQVTFLIFITHIFFCLYFFINNLICIYIYIYIYIIP</sequence>
<reference evidence="3" key="1">
    <citation type="submission" date="2016-11" db="UniProtKB">
        <authorList>
            <consortium name="WormBaseParasite"/>
        </authorList>
    </citation>
    <scope>IDENTIFICATION</scope>
</reference>
<keyword evidence="2" id="KW-1185">Reference proteome</keyword>
<organism evidence="2 3">
    <name type="scientific">Heterorhabditis bacteriophora</name>
    <name type="common">Entomopathogenic nematode worm</name>
    <dbReference type="NCBI Taxonomy" id="37862"/>
    <lineage>
        <taxon>Eukaryota</taxon>
        <taxon>Metazoa</taxon>
        <taxon>Ecdysozoa</taxon>
        <taxon>Nematoda</taxon>
        <taxon>Chromadorea</taxon>
        <taxon>Rhabditida</taxon>
        <taxon>Rhabditina</taxon>
        <taxon>Rhabditomorpha</taxon>
        <taxon>Strongyloidea</taxon>
        <taxon>Heterorhabditidae</taxon>
        <taxon>Heterorhabditis</taxon>
    </lineage>
</organism>